<comment type="catalytic activity">
    <reaction evidence="7">
        <text>L-threonyl-[protein] + ATP = O-phospho-L-threonyl-[protein] + ADP + H(+)</text>
        <dbReference type="Rhea" id="RHEA:46608"/>
        <dbReference type="Rhea" id="RHEA-COMP:11060"/>
        <dbReference type="Rhea" id="RHEA-COMP:11605"/>
        <dbReference type="ChEBI" id="CHEBI:15378"/>
        <dbReference type="ChEBI" id="CHEBI:30013"/>
        <dbReference type="ChEBI" id="CHEBI:30616"/>
        <dbReference type="ChEBI" id="CHEBI:61977"/>
        <dbReference type="ChEBI" id="CHEBI:456216"/>
        <dbReference type="EC" id="2.7.11.1"/>
    </reaction>
</comment>
<dbReference type="InterPro" id="IPR051131">
    <property type="entry name" value="NEK_Ser/Thr_kinase_NIMA"/>
</dbReference>
<dbReference type="InParanoid" id="G0QU87"/>
<dbReference type="InterPro" id="IPR008271">
    <property type="entry name" value="Ser/Thr_kinase_AS"/>
</dbReference>
<protein>
    <recommendedName>
        <fullName evidence="1">non-specific serine/threonine protein kinase</fullName>
        <ecNumber evidence="1">2.7.11.1</ecNumber>
    </recommendedName>
</protein>
<dbReference type="InterPro" id="IPR001245">
    <property type="entry name" value="Ser-Thr/Tyr_kinase_cat_dom"/>
</dbReference>
<keyword evidence="12" id="KW-1185">Reference proteome</keyword>
<dbReference type="Gene3D" id="1.10.510.10">
    <property type="entry name" value="Transferase(Phosphotransferase) domain 1"/>
    <property type="match status" value="1"/>
</dbReference>
<feature type="domain" description="Protein kinase" evidence="10">
    <location>
        <begin position="1"/>
        <end position="200"/>
    </location>
</feature>
<keyword evidence="5 11" id="KW-0418">Kinase</keyword>
<keyword evidence="4" id="KW-0547">Nucleotide-binding</keyword>
<dbReference type="PROSITE" id="PS00108">
    <property type="entry name" value="PROTEIN_KINASE_ST"/>
    <property type="match status" value="1"/>
</dbReference>
<proteinExistence type="predicted"/>
<dbReference type="OMA" id="HARHAEI"/>
<keyword evidence="2" id="KW-0723">Serine/threonine-protein kinase</keyword>
<dbReference type="PANTHER" id="PTHR44899">
    <property type="entry name" value="CAMK FAMILY PROTEIN KINASE"/>
    <property type="match status" value="1"/>
</dbReference>
<organism evidence="11 12">
    <name type="scientific">Ichthyophthirius multifiliis</name>
    <name type="common">White spot disease agent</name>
    <name type="synonym">Ich</name>
    <dbReference type="NCBI Taxonomy" id="5932"/>
    <lineage>
        <taxon>Eukaryota</taxon>
        <taxon>Sar</taxon>
        <taxon>Alveolata</taxon>
        <taxon>Ciliophora</taxon>
        <taxon>Intramacronucleata</taxon>
        <taxon>Oligohymenophorea</taxon>
        <taxon>Hymenostomatida</taxon>
        <taxon>Ophryoglenina</taxon>
        <taxon>Ichthyophthirius</taxon>
    </lineage>
</organism>
<dbReference type="RefSeq" id="XP_004034710.1">
    <property type="nucleotide sequence ID" value="XM_004034662.1"/>
</dbReference>
<dbReference type="eggNOG" id="KOG0589">
    <property type="taxonomic scope" value="Eukaryota"/>
</dbReference>
<dbReference type="AlphaFoldDB" id="G0QU87"/>
<dbReference type="OrthoDB" id="248923at2759"/>
<dbReference type="GeneID" id="14907361"/>
<evidence type="ECO:0000256" key="7">
    <source>
        <dbReference type="ARBA" id="ARBA00047899"/>
    </source>
</evidence>
<comment type="catalytic activity">
    <reaction evidence="8">
        <text>L-seryl-[protein] + ATP = O-phospho-L-seryl-[protein] + ADP + H(+)</text>
        <dbReference type="Rhea" id="RHEA:17989"/>
        <dbReference type="Rhea" id="RHEA-COMP:9863"/>
        <dbReference type="Rhea" id="RHEA-COMP:11604"/>
        <dbReference type="ChEBI" id="CHEBI:15378"/>
        <dbReference type="ChEBI" id="CHEBI:29999"/>
        <dbReference type="ChEBI" id="CHEBI:30616"/>
        <dbReference type="ChEBI" id="CHEBI:83421"/>
        <dbReference type="ChEBI" id="CHEBI:456216"/>
        <dbReference type="EC" id="2.7.11.1"/>
    </reaction>
</comment>
<name>G0QU87_ICHMU</name>
<evidence type="ECO:0000256" key="6">
    <source>
        <dbReference type="ARBA" id="ARBA00022840"/>
    </source>
</evidence>
<evidence type="ECO:0000256" key="5">
    <source>
        <dbReference type="ARBA" id="ARBA00022777"/>
    </source>
</evidence>
<reference evidence="11 12" key="1">
    <citation type="submission" date="2011-07" db="EMBL/GenBank/DDBJ databases">
        <authorList>
            <person name="Coyne R."/>
            <person name="Brami D."/>
            <person name="Johnson J."/>
            <person name="Hostetler J."/>
            <person name="Hannick L."/>
            <person name="Clark T."/>
            <person name="Cassidy-Hanley D."/>
            <person name="Inman J."/>
        </authorList>
    </citation>
    <scope>NUCLEOTIDE SEQUENCE [LARGE SCALE GENOMIC DNA]</scope>
    <source>
        <strain evidence="11 12">G5</strain>
    </source>
</reference>
<accession>G0QU87</accession>
<evidence type="ECO:0000256" key="4">
    <source>
        <dbReference type="ARBA" id="ARBA00022741"/>
    </source>
</evidence>
<dbReference type="STRING" id="857967.G0QU87"/>
<dbReference type="GO" id="GO:0005524">
    <property type="term" value="F:ATP binding"/>
    <property type="evidence" value="ECO:0007669"/>
    <property type="project" value="UniProtKB-KW"/>
</dbReference>
<feature type="region of interest" description="Disordered" evidence="9">
    <location>
        <begin position="175"/>
        <end position="198"/>
    </location>
</feature>
<evidence type="ECO:0000313" key="11">
    <source>
        <dbReference type="EMBL" id="EGR31224.1"/>
    </source>
</evidence>
<evidence type="ECO:0000256" key="3">
    <source>
        <dbReference type="ARBA" id="ARBA00022679"/>
    </source>
</evidence>
<feature type="compositionally biased region" description="Acidic residues" evidence="9">
    <location>
        <begin position="175"/>
        <end position="187"/>
    </location>
</feature>
<dbReference type="SMART" id="SM00220">
    <property type="entry name" value="S_TKc"/>
    <property type="match status" value="1"/>
</dbReference>
<dbReference type="EMBL" id="GL983904">
    <property type="protein sequence ID" value="EGR31224.1"/>
    <property type="molecule type" value="Genomic_DNA"/>
</dbReference>
<dbReference type="GO" id="GO:0004674">
    <property type="term" value="F:protein serine/threonine kinase activity"/>
    <property type="evidence" value="ECO:0007669"/>
    <property type="project" value="UniProtKB-KW"/>
</dbReference>
<sequence>MEYCEEGDLSFHIKQQAKENIFFSEKIILNWFVQITLALDYIHEKNILHRDLKSSNVFLTRTGCVKIGDFGISRILFDPQEKVKTMIGTPQYLSPEVFLNSPYAYYSDIWSLGCLLYEMCSLKKPFDSSNVMTLANKIINDPVPKIPKIFSNNLNFVVYFDVLPQREDFSIEENTENEYQEDFEVSSEENNQNEQKDPFMLTKIEEITGEFSIGES</sequence>
<evidence type="ECO:0000256" key="9">
    <source>
        <dbReference type="SAM" id="MobiDB-lite"/>
    </source>
</evidence>
<dbReference type="PRINTS" id="PR00109">
    <property type="entry name" value="TYRKINASE"/>
</dbReference>
<evidence type="ECO:0000256" key="8">
    <source>
        <dbReference type="ARBA" id="ARBA00048679"/>
    </source>
</evidence>
<dbReference type="EC" id="2.7.11.1" evidence="1"/>
<keyword evidence="6" id="KW-0067">ATP-binding</keyword>
<dbReference type="Pfam" id="PF00069">
    <property type="entry name" value="Pkinase"/>
    <property type="match status" value="1"/>
</dbReference>
<dbReference type="GO" id="GO:0106310">
    <property type="term" value="F:protein serine kinase activity"/>
    <property type="evidence" value="ECO:0007669"/>
    <property type="project" value="RHEA"/>
</dbReference>
<evidence type="ECO:0000256" key="1">
    <source>
        <dbReference type="ARBA" id="ARBA00012513"/>
    </source>
</evidence>
<gene>
    <name evidence="11" type="ORF">IMG5_115570</name>
</gene>
<dbReference type="SUPFAM" id="SSF56112">
    <property type="entry name" value="Protein kinase-like (PK-like)"/>
    <property type="match status" value="1"/>
</dbReference>
<evidence type="ECO:0000259" key="10">
    <source>
        <dbReference type="PROSITE" id="PS50011"/>
    </source>
</evidence>
<evidence type="ECO:0000313" key="12">
    <source>
        <dbReference type="Proteomes" id="UP000008983"/>
    </source>
</evidence>
<dbReference type="InterPro" id="IPR000719">
    <property type="entry name" value="Prot_kinase_dom"/>
</dbReference>
<dbReference type="Proteomes" id="UP000008983">
    <property type="component" value="Unassembled WGS sequence"/>
</dbReference>
<dbReference type="PROSITE" id="PS50011">
    <property type="entry name" value="PROTEIN_KINASE_DOM"/>
    <property type="match status" value="1"/>
</dbReference>
<dbReference type="PANTHER" id="PTHR44899:SF3">
    <property type="entry name" value="SERINE_THREONINE-PROTEIN KINASE NEK1"/>
    <property type="match status" value="1"/>
</dbReference>
<dbReference type="InterPro" id="IPR011009">
    <property type="entry name" value="Kinase-like_dom_sf"/>
</dbReference>
<keyword evidence="3 11" id="KW-0808">Transferase</keyword>
<evidence type="ECO:0000256" key="2">
    <source>
        <dbReference type="ARBA" id="ARBA00022527"/>
    </source>
</evidence>